<keyword evidence="5 12" id="KW-0963">Cytoplasm</keyword>
<dbReference type="EMBL" id="FPAI01000012">
    <property type="protein sequence ID" value="SFS83502.1"/>
    <property type="molecule type" value="Genomic_DNA"/>
</dbReference>
<organism evidence="17 18">
    <name type="scientific">Halolactibacillus miurensis</name>
    <dbReference type="NCBI Taxonomy" id="306541"/>
    <lineage>
        <taxon>Bacteria</taxon>
        <taxon>Bacillati</taxon>
        <taxon>Bacillota</taxon>
        <taxon>Bacilli</taxon>
        <taxon>Bacillales</taxon>
        <taxon>Bacillaceae</taxon>
        <taxon>Halolactibacillus</taxon>
    </lineage>
</organism>
<keyword evidence="6 12" id="KW-0028">Amino-acid biosynthesis</keyword>
<reference evidence="17 18" key="1">
    <citation type="submission" date="2016-10" db="EMBL/GenBank/DDBJ databases">
        <authorList>
            <person name="de Groot N.N."/>
        </authorList>
    </citation>
    <scope>NUCLEOTIDE SEQUENCE [LARGE SCALE GENOMIC DNA]</scope>
    <source>
        <strain evidence="17 18">DSM 17074</strain>
    </source>
</reference>
<dbReference type="HAMAP" id="MF_00418">
    <property type="entry name" value="DapA"/>
    <property type="match status" value="1"/>
</dbReference>
<dbReference type="PROSITE" id="PS00666">
    <property type="entry name" value="DHDPS_2"/>
    <property type="match status" value="1"/>
</dbReference>
<dbReference type="PRINTS" id="PR00146">
    <property type="entry name" value="DHPICSNTHASE"/>
</dbReference>
<dbReference type="Proteomes" id="UP000199139">
    <property type="component" value="Unassembled WGS sequence"/>
</dbReference>
<feature type="binding site" evidence="12 15">
    <location>
        <position position="204"/>
    </location>
    <ligand>
        <name>pyruvate</name>
        <dbReference type="ChEBI" id="CHEBI:15361"/>
    </ligand>
</feature>
<dbReference type="NCBIfam" id="TIGR00674">
    <property type="entry name" value="dapA"/>
    <property type="match status" value="1"/>
</dbReference>
<dbReference type="PANTHER" id="PTHR12128:SF66">
    <property type="entry name" value="4-HYDROXY-2-OXOGLUTARATE ALDOLASE, MITOCHONDRIAL"/>
    <property type="match status" value="1"/>
</dbReference>
<accession>A0A1I6T2M2</accession>
<dbReference type="GO" id="GO:0019877">
    <property type="term" value="P:diaminopimelate biosynthetic process"/>
    <property type="evidence" value="ECO:0007669"/>
    <property type="project" value="UniProtKB-UniRule"/>
</dbReference>
<evidence type="ECO:0000256" key="15">
    <source>
        <dbReference type="PIRSR" id="PIRSR001365-2"/>
    </source>
</evidence>
<dbReference type="AlphaFoldDB" id="A0A1I6T2M2"/>
<dbReference type="Gene3D" id="3.20.20.70">
    <property type="entry name" value="Aldolase class I"/>
    <property type="match status" value="1"/>
</dbReference>
<evidence type="ECO:0000256" key="14">
    <source>
        <dbReference type="PIRSR" id="PIRSR001365-1"/>
    </source>
</evidence>
<feature type="active site" description="Schiff-base intermediate with substrate" evidence="12 14">
    <location>
        <position position="162"/>
    </location>
</feature>
<evidence type="ECO:0000313" key="16">
    <source>
        <dbReference type="EMBL" id="GEM04974.1"/>
    </source>
</evidence>
<name>A0A1I6T2M2_9BACI</name>
<comment type="pathway">
    <text evidence="2 12">Amino-acid biosynthesis; L-lysine biosynthesis via DAP pathway; (S)-tetrahydrodipicolinate from L-aspartate: step 3/4.</text>
</comment>
<dbReference type="SMART" id="SM01130">
    <property type="entry name" value="DHDPS"/>
    <property type="match status" value="1"/>
</dbReference>
<dbReference type="Proteomes" id="UP000321773">
    <property type="component" value="Unassembled WGS sequence"/>
</dbReference>
<comment type="function">
    <text evidence="1 12">Catalyzes the condensation of (S)-aspartate-beta-semialdehyde [(S)-ASA] and pyruvate to 4-hydroxy-tetrahydrodipicolinate (HTPA).</text>
</comment>
<evidence type="ECO:0000256" key="5">
    <source>
        <dbReference type="ARBA" id="ARBA00022490"/>
    </source>
</evidence>
<keyword evidence="19" id="KW-1185">Reference proteome</keyword>
<evidence type="ECO:0000256" key="1">
    <source>
        <dbReference type="ARBA" id="ARBA00003294"/>
    </source>
</evidence>
<dbReference type="RefSeq" id="WP_082394530.1">
    <property type="nucleotide sequence ID" value="NZ_BJWJ01000021.1"/>
</dbReference>
<comment type="subunit">
    <text evidence="12">Homotetramer; dimer of dimers.</text>
</comment>
<evidence type="ECO:0000256" key="11">
    <source>
        <dbReference type="ARBA" id="ARBA00047836"/>
    </source>
</evidence>
<dbReference type="InterPro" id="IPR013785">
    <property type="entry name" value="Aldolase_TIM"/>
</dbReference>
<feature type="binding site" evidence="12 15">
    <location>
        <position position="46"/>
    </location>
    <ligand>
        <name>pyruvate</name>
        <dbReference type="ChEBI" id="CHEBI:15361"/>
    </ligand>
</feature>
<dbReference type="InterPro" id="IPR020625">
    <property type="entry name" value="Schiff_base-form_aldolases_AS"/>
</dbReference>
<feature type="site" description="Part of a proton relay during catalysis" evidence="12">
    <location>
        <position position="108"/>
    </location>
</feature>
<comment type="caution">
    <text evidence="12">Was originally thought to be a dihydrodipicolinate synthase (DHDPS), catalyzing the condensation of (S)-aspartate-beta-semialdehyde [(S)-ASA] and pyruvate to dihydrodipicolinate (DHDP). However, it was shown in E.coli that the product of the enzymatic reaction is not dihydrodipicolinate but in fact (4S)-4-hydroxy-2,3,4,5-tetrahydro-(2S)-dipicolinic acid (HTPA), and that the consecutive dehydration reaction leading to DHDP is not spontaneous but catalyzed by DapB.</text>
</comment>
<comment type="similarity">
    <text evidence="3 12 13">Belongs to the DapA family.</text>
</comment>
<comment type="subcellular location">
    <subcellularLocation>
        <location evidence="12">Cytoplasm</location>
    </subcellularLocation>
</comment>
<dbReference type="UniPathway" id="UPA00034">
    <property type="reaction ID" value="UER00017"/>
</dbReference>
<protein>
    <recommendedName>
        <fullName evidence="4 12">4-hydroxy-tetrahydrodipicolinate synthase</fullName>
        <shortName evidence="12">HTPA synthase</shortName>
        <ecNumber evidence="4 12">4.3.3.7</ecNumber>
    </recommendedName>
</protein>
<reference evidence="16 19" key="2">
    <citation type="submission" date="2019-07" db="EMBL/GenBank/DDBJ databases">
        <title>Whole genome shotgun sequence of Halolactibacillus miurensis NBRC 100873.</title>
        <authorList>
            <person name="Hosoyama A."/>
            <person name="Uohara A."/>
            <person name="Ohji S."/>
            <person name="Ichikawa N."/>
        </authorList>
    </citation>
    <scope>NUCLEOTIDE SEQUENCE [LARGE SCALE GENOMIC DNA]</scope>
    <source>
        <strain evidence="16 19">NBRC 100873</strain>
    </source>
</reference>
<keyword evidence="8 12" id="KW-0457">Lysine biosynthesis</keyword>
<dbReference type="CDD" id="cd00950">
    <property type="entry name" value="DHDPS"/>
    <property type="match status" value="1"/>
</dbReference>
<evidence type="ECO:0000313" key="19">
    <source>
        <dbReference type="Proteomes" id="UP000321773"/>
    </source>
</evidence>
<dbReference type="PIRSF" id="PIRSF001365">
    <property type="entry name" value="DHDPS"/>
    <property type="match status" value="1"/>
</dbReference>
<evidence type="ECO:0000256" key="12">
    <source>
        <dbReference type="HAMAP-Rule" id="MF_00418"/>
    </source>
</evidence>
<dbReference type="GO" id="GO:0005829">
    <property type="term" value="C:cytosol"/>
    <property type="evidence" value="ECO:0007669"/>
    <property type="project" value="TreeGrafter"/>
</dbReference>
<sequence length="290" mass="31702">MDFNQVLTAMVTPFNDQDEINYDETKRLIDYLIDNGTEGIVAVGTTGESPTLSHEEKLSFLKFVVEYVNGRVPVIAGTGSNNTKQSIVLTQEAEELGVDGIMLVTPYYNKPSQEGMYQHFKTIAESTSLPVMLYNIPGRTVVRLELDTVLRLAEVKNIVAIKEATGDLDLISQIIKETPDDFAVYSGDDNLLLPILSLGGTGIVSVASHIVGNEMNDMVQSFKSGEHAQATKIQQEIAPVIKALFSAPNPTAVKYALSKKGLNVGHVRLPLIALTEAEMTHVDDVVGRYY</sequence>
<dbReference type="InterPro" id="IPR002220">
    <property type="entry name" value="DapA-like"/>
</dbReference>
<keyword evidence="9 12" id="KW-0456">Lyase</keyword>
<dbReference type="GO" id="GO:0008840">
    <property type="term" value="F:4-hydroxy-tetrahydrodipicolinate synthase activity"/>
    <property type="evidence" value="ECO:0007669"/>
    <property type="project" value="UniProtKB-UniRule"/>
</dbReference>
<proteinExistence type="inferred from homology"/>
<dbReference type="PANTHER" id="PTHR12128">
    <property type="entry name" value="DIHYDRODIPICOLINATE SYNTHASE"/>
    <property type="match status" value="1"/>
</dbReference>
<dbReference type="InterPro" id="IPR020624">
    <property type="entry name" value="Schiff_base-form_aldolases_CS"/>
</dbReference>
<evidence type="ECO:0000256" key="8">
    <source>
        <dbReference type="ARBA" id="ARBA00023154"/>
    </source>
</evidence>
<dbReference type="PROSITE" id="PS00665">
    <property type="entry name" value="DHDPS_1"/>
    <property type="match status" value="1"/>
</dbReference>
<dbReference type="Pfam" id="PF00701">
    <property type="entry name" value="DHDPS"/>
    <property type="match status" value="1"/>
</dbReference>
<gene>
    <name evidence="12 16" type="primary">dapA</name>
    <name evidence="16" type="ORF">HMI01_19620</name>
    <name evidence="17" type="ORF">SAMN05421668_11217</name>
</gene>
<feature type="site" description="Part of a proton relay during catalysis" evidence="12">
    <location>
        <position position="45"/>
    </location>
</feature>
<evidence type="ECO:0000256" key="7">
    <source>
        <dbReference type="ARBA" id="ARBA00022915"/>
    </source>
</evidence>
<evidence type="ECO:0000256" key="9">
    <source>
        <dbReference type="ARBA" id="ARBA00023239"/>
    </source>
</evidence>
<evidence type="ECO:0000256" key="6">
    <source>
        <dbReference type="ARBA" id="ARBA00022605"/>
    </source>
</evidence>
<evidence type="ECO:0000256" key="4">
    <source>
        <dbReference type="ARBA" id="ARBA00012086"/>
    </source>
</evidence>
<dbReference type="SUPFAM" id="SSF51569">
    <property type="entry name" value="Aldolase"/>
    <property type="match status" value="1"/>
</dbReference>
<keyword evidence="10 12" id="KW-0704">Schiff base</keyword>
<evidence type="ECO:0000313" key="17">
    <source>
        <dbReference type="EMBL" id="SFS83502.1"/>
    </source>
</evidence>
<evidence type="ECO:0000256" key="2">
    <source>
        <dbReference type="ARBA" id="ARBA00005120"/>
    </source>
</evidence>
<evidence type="ECO:0000256" key="13">
    <source>
        <dbReference type="PIRNR" id="PIRNR001365"/>
    </source>
</evidence>
<dbReference type="EMBL" id="BJWJ01000021">
    <property type="protein sequence ID" value="GEM04974.1"/>
    <property type="molecule type" value="Genomic_DNA"/>
</dbReference>
<feature type="active site" description="Proton donor/acceptor" evidence="12 14">
    <location>
        <position position="134"/>
    </location>
</feature>
<dbReference type="GO" id="GO:0009089">
    <property type="term" value="P:lysine biosynthetic process via diaminopimelate"/>
    <property type="evidence" value="ECO:0007669"/>
    <property type="project" value="UniProtKB-UniRule"/>
</dbReference>
<dbReference type="InterPro" id="IPR005263">
    <property type="entry name" value="DapA"/>
</dbReference>
<evidence type="ECO:0000256" key="10">
    <source>
        <dbReference type="ARBA" id="ARBA00023270"/>
    </source>
</evidence>
<dbReference type="OrthoDB" id="9782828at2"/>
<evidence type="ECO:0000313" key="18">
    <source>
        <dbReference type="Proteomes" id="UP000199139"/>
    </source>
</evidence>
<keyword evidence="7 12" id="KW-0220">Diaminopimelate biosynthesis</keyword>
<evidence type="ECO:0000256" key="3">
    <source>
        <dbReference type="ARBA" id="ARBA00007592"/>
    </source>
</evidence>
<comment type="catalytic activity">
    <reaction evidence="11 12">
        <text>L-aspartate 4-semialdehyde + pyruvate = (2S,4S)-4-hydroxy-2,3,4,5-tetrahydrodipicolinate + H2O + H(+)</text>
        <dbReference type="Rhea" id="RHEA:34171"/>
        <dbReference type="ChEBI" id="CHEBI:15361"/>
        <dbReference type="ChEBI" id="CHEBI:15377"/>
        <dbReference type="ChEBI" id="CHEBI:15378"/>
        <dbReference type="ChEBI" id="CHEBI:67139"/>
        <dbReference type="ChEBI" id="CHEBI:537519"/>
        <dbReference type="EC" id="4.3.3.7"/>
    </reaction>
</comment>
<dbReference type="EC" id="4.3.3.7" evidence="4 12"/>
<dbReference type="STRING" id="306541.SAMN05421668_11217"/>